<organism evidence="2 3">
    <name type="scientific">Heliobacterium modesticaldum (strain ATCC 51547 / Ice1)</name>
    <dbReference type="NCBI Taxonomy" id="498761"/>
    <lineage>
        <taxon>Bacteria</taxon>
        <taxon>Bacillati</taxon>
        <taxon>Bacillota</taxon>
        <taxon>Clostridia</taxon>
        <taxon>Eubacteriales</taxon>
        <taxon>Heliobacteriaceae</taxon>
        <taxon>Heliomicrobium</taxon>
    </lineage>
</organism>
<dbReference type="HOGENOM" id="CLU_3290633_0_0_9"/>
<keyword evidence="1" id="KW-0472">Membrane</keyword>
<name>B0THU5_HELMI</name>
<feature type="transmembrane region" description="Helical" evidence="1">
    <location>
        <begin position="20"/>
        <end position="38"/>
    </location>
</feature>
<protein>
    <submittedName>
        <fullName evidence="2">Uncharacterized protein</fullName>
    </submittedName>
</protein>
<evidence type="ECO:0000313" key="3">
    <source>
        <dbReference type="Proteomes" id="UP000008550"/>
    </source>
</evidence>
<keyword evidence="1" id="KW-0812">Transmembrane</keyword>
<evidence type="ECO:0000313" key="2">
    <source>
        <dbReference type="EMBL" id="ABZ84878.1"/>
    </source>
</evidence>
<dbReference type="KEGG" id="hmo:HM1_2345"/>
<keyword evidence="3" id="KW-1185">Reference proteome</keyword>
<reference evidence="2 3" key="1">
    <citation type="journal article" date="2008" name="J. Bacteriol.">
        <title>The genome of Heliobacterium modesticaldum, a phototrophic representative of the Firmicutes containing the simplest photosynthetic apparatus.</title>
        <authorList>
            <person name="Sattley W.M."/>
            <person name="Madigan M.T."/>
            <person name="Swingley W.D."/>
            <person name="Cheung P.C."/>
            <person name="Clocksin K.M."/>
            <person name="Conrad A.L."/>
            <person name="Dejesa L.C."/>
            <person name="Honchak B.M."/>
            <person name="Jung D.O."/>
            <person name="Karbach L.E."/>
            <person name="Kurdoglu A."/>
            <person name="Lahiri S."/>
            <person name="Mastrian S.D."/>
            <person name="Page L.E."/>
            <person name="Taylor H.L."/>
            <person name="Wang Z.T."/>
            <person name="Raymond J."/>
            <person name="Chen M."/>
            <person name="Blankenship R.E."/>
            <person name="Touchman J.W."/>
        </authorList>
    </citation>
    <scope>NUCLEOTIDE SEQUENCE [LARGE SCALE GENOMIC DNA]</scope>
    <source>
        <strain evidence="3">ATCC 51547 / Ice1</strain>
    </source>
</reference>
<sequence>MDDRQWRFILGVEQPPLTAVFHKFILLPGGISFFIARCQR</sequence>
<accession>B0THU5</accession>
<dbReference type="AlphaFoldDB" id="B0THU5"/>
<gene>
    <name evidence="2" type="ORF">HM1_2345</name>
</gene>
<evidence type="ECO:0000256" key="1">
    <source>
        <dbReference type="SAM" id="Phobius"/>
    </source>
</evidence>
<keyword evidence="1" id="KW-1133">Transmembrane helix</keyword>
<dbReference type="EMBL" id="CP000930">
    <property type="protein sequence ID" value="ABZ84878.1"/>
    <property type="molecule type" value="Genomic_DNA"/>
</dbReference>
<dbReference type="STRING" id="498761.HM1_2345"/>
<proteinExistence type="predicted"/>
<dbReference type="Proteomes" id="UP000008550">
    <property type="component" value="Chromosome"/>
</dbReference>